<name>A0A350P960_9ALTE</name>
<evidence type="ECO:0000313" key="3">
    <source>
        <dbReference type="EMBL" id="HAW77827.1"/>
    </source>
</evidence>
<organism evidence="3 4">
    <name type="scientific">Alteromonas australica</name>
    <dbReference type="NCBI Taxonomy" id="589873"/>
    <lineage>
        <taxon>Bacteria</taxon>
        <taxon>Pseudomonadati</taxon>
        <taxon>Pseudomonadota</taxon>
        <taxon>Gammaproteobacteria</taxon>
        <taxon>Alteromonadales</taxon>
        <taxon>Alteromonadaceae</taxon>
        <taxon>Alteromonas/Salinimonas group</taxon>
        <taxon>Alteromonas</taxon>
    </lineage>
</organism>
<proteinExistence type="predicted"/>
<comment type="caution">
    <text evidence="3">The sequence shown here is derived from an EMBL/GenBank/DDBJ whole genome shotgun (WGS) entry which is preliminary data.</text>
</comment>
<feature type="coiled-coil region" evidence="1">
    <location>
        <begin position="81"/>
        <end position="181"/>
    </location>
</feature>
<feature type="compositionally biased region" description="Basic and acidic residues" evidence="2">
    <location>
        <begin position="37"/>
        <end position="52"/>
    </location>
</feature>
<feature type="compositionally biased region" description="Low complexity" evidence="2">
    <location>
        <begin position="196"/>
        <end position="210"/>
    </location>
</feature>
<sequence length="342" mass="39132">MSDEQFQESSSEDKFFGVKTQISKKAEPAPVEDAGDIEVKIVDDTPPEDRNRPTFSDDTPADDGITEEELKNYTGSAQKRINKLRAINNDDRRKREQAEKMRDEAVRVAQELVEKNKAQQDMLDRGESALIDSVKQKAKVDYETAKQNYRSAYEEGDTEKIVATQEAMNLAQYELKDIERKEQGKIFAQKAREAQAKQAQAQPQQPVQPQFTQKQINWFEANKWYVQPKDNQEKKMQKVATATDNYLQEVERLDPESDEYYNTIDQTMRKYFPEYFGEDVRSGSEAPSTPSRVNVVAPANRNNGAKPRTVELTPTAVALAKRLGLSNEQYAKSYAKQLQRGR</sequence>
<feature type="region of interest" description="Disordered" evidence="2">
    <location>
        <begin position="1"/>
        <end position="66"/>
    </location>
</feature>
<keyword evidence="1" id="KW-0175">Coiled coil</keyword>
<gene>
    <name evidence="3" type="ORF">DCW74_19090</name>
</gene>
<reference evidence="3 4" key="1">
    <citation type="journal article" date="2018" name="Nat. Biotechnol.">
        <title>A standardized bacterial taxonomy based on genome phylogeny substantially revises the tree of life.</title>
        <authorList>
            <person name="Parks D.H."/>
            <person name="Chuvochina M."/>
            <person name="Waite D.W."/>
            <person name="Rinke C."/>
            <person name="Skarshewski A."/>
            <person name="Chaumeil P.A."/>
            <person name="Hugenholtz P."/>
        </authorList>
    </citation>
    <scope>NUCLEOTIDE SEQUENCE [LARGE SCALE GENOMIC DNA]</scope>
    <source>
        <strain evidence="3">UBA11978</strain>
    </source>
</reference>
<feature type="region of interest" description="Disordered" evidence="2">
    <location>
        <begin position="280"/>
        <end position="309"/>
    </location>
</feature>
<dbReference type="AlphaFoldDB" id="A0A350P960"/>
<protein>
    <submittedName>
        <fullName evidence="3">Uncharacterized protein</fullName>
    </submittedName>
</protein>
<evidence type="ECO:0000313" key="4">
    <source>
        <dbReference type="Proteomes" id="UP000263517"/>
    </source>
</evidence>
<feature type="region of interest" description="Disordered" evidence="2">
    <location>
        <begin position="189"/>
        <end position="210"/>
    </location>
</feature>
<evidence type="ECO:0000256" key="2">
    <source>
        <dbReference type="SAM" id="MobiDB-lite"/>
    </source>
</evidence>
<evidence type="ECO:0000256" key="1">
    <source>
        <dbReference type="SAM" id="Coils"/>
    </source>
</evidence>
<accession>A0A350P960</accession>
<dbReference type="Proteomes" id="UP000263517">
    <property type="component" value="Unassembled WGS sequence"/>
</dbReference>
<dbReference type="EMBL" id="DNAN01000668">
    <property type="protein sequence ID" value="HAW77827.1"/>
    <property type="molecule type" value="Genomic_DNA"/>
</dbReference>
<feature type="compositionally biased region" description="Low complexity" evidence="2">
    <location>
        <begin position="292"/>
        <end position="303"/>
    </location>
</feature>